<proteinExistence type="inferred from homology"/>
<feature type="domain" description="Glycoside hydrolase family 5" evidence="4">
    <location>
        <begin position="44"/>
        <end position="294"/>
    </location>
</feature>
<reference evidence="5 6" key="1">
    <citation type="submission" date="2024-10" db="EMBL/GenBank/DDBJ databases">
        <title>The Natural Products Discovery Center: Release of the First 8490 Sequenced Strains for Exploring Actinobacteria Biosynthetic Diversity.</title>
        <authorList>
            <person name="Kalkreuter E."/>
            <person name="Kautsar S.A."/>
            <person name="Yang D."/>
            <person name="Bader C.D."/>
            <person name="Teijaro C.N."/>
            <person name="Fluegel L."/>
            <person name="Davis C.M."/>
            <person name="Simpson J.R."/>
            <person name="Lauterbach L."/>
            <person name="Steele A.D."/>
            <person name="Gui C."/>
            <person name="Meng S."/>
            <person name="Li G."/>
            <person name="Viehrig K."/>
            <person name="Ye F."/>
            <person name="Su P."/>
            <person name="Kiefer A.F."/>
            <person name="Nichols A."/>
            <person name="Cepeda A.J."/>
            <person name="Yan W."/>
            <person name="Fan B."/>
            <person name="Jiang Y."/>
            <person name="Adhikari A."/>
            <person name="Zheng C.-J."/>
            <person name="Schuster L."/>
            <person name="Cowan T.M."/>
            <person name="Smanski M.J."/>
            <person name="Chevrette M.G."/>
            <person name="De Carvalho L.P.S."/>
            <person name="Shen B."/>
        </authorList>
    </citation>
    <scope>NUCLEOTIDE SEQUENCE [LARGE SCALE GENOMIC DNA]</scope>
    <source>
        <strain evidence="5 6">NPDC020327</strain>
    </source>
</reference>
<dbReference type="InterPro" id="IPR029062">
    <property type="entry name" value="Class_I_gatase-like"/>
</dbReference>
<name>A0ABW7UXD1_9ACTN</name>
<sequence length="650" mass="72342">MQRHHARLTHDESAAPWIGANFWSRTGGPLMWRNYDPTVVRAELRVLREHGLNTTRSFFYWPDFHPEPHRIDEVLTGRFADFLAAHDEQGMRTIPTFIVGHMSGENWDPAWRGGRDLYADVWLVGRQAWFVREMASRFKDHPAITGWLISNEMPIYGRVEGQDPAPTDQVSAWAQIMVDAVHAAGARQPVSLGDGAWGIEVTGRDNGFSVRETGAMVDFVGPHVYRMETDRTRQHYNAAYECELAAVAGKPIVLEEFGLSTDFVSDANAGHYYRQTLHNSLLAGATGWIAWNNTDYDELWDQDPYRHHPFEMHFGITDSAGRPKAPLVELDAFAKVLERVDFRNCRRVDTDAALVVPTFLEQRIPVARAVDRPVLFVSLRQSYIAAREADLPVAFARERDGIGEDAKLYLVPSTRQLLAPTRRRLEELARGGAVVYLSYCSGEHAGTRGPWFHDLNGLFGVELQLSYGLVEPIEDETVEITFTEDFGSIAAGEVLRFRAGGNEDSRGFLPVRPDGARVVAVDAHGRPAVLRYAVGEGETVLCTYPLEQMAARTARANPEDTQRIYAALAEVAGVRRTVTVSTALVSADVLCHEDGRRFVWLVSQSEEELAVDPVVAEGEGVLRDLESGATVGKIVLPAFGVRVLELAPAE</sequence>
<dbReference type="Gene3D" id="3.40.50.880">
    <property type="match status" value="1"/>
</dbReference>
<dbReference type="InterPro" id="IPR001547">
    <property type="entry name" value="Glyco_hydro_5"/>
</dbReference>
<keyword evidence="2 3" id="KW-0326">Glycosidase</keyword>
<evidence type="ECO:0000256" key="3">
    <source>
        <dbReference type="RuleBase" id="RU361153"/>
    </source>
</evidence>
<dbReference type="EMBL" id="JBIRWE010000008">
    <property type="protein sequence ID" value="MFI1966366.1"/>
    <property type="molecule type" value="Genomic_DNA"/>
</dbReference>
<dbReference type="Proteomes" id="UP001611548">
    <property type="component" value="Unassembled WGS sequence"/>
</dbReference>
<dbReference type="InterPro" id="IPR017853">
    <property type="entry name" value="GH"/>
</dbReference>
<dbReference type="Gene3D" id="3.20.20.80">
    <property type="entry name" value="Glycosidases"/>
    <property type="match status" value="1"/>
</dbReference>
<evidence type="ECO:0000256" key="1">
    <source>
        <dbReference type="ARBA" id="ARBA00022801"/>
    </source>
</evidence>
<organism evidence="5 6">
    <name type="scientific">Streptomyces pathocidini</name>
    <dbReference type="NCBI Taxonomy" id="1650571"/>
    <lineage>
        <taxon>Bacteria</taxon>
        <taxon>Bacillati</taxon>
        <taxon>Actinomycetota</taxon>
        <taxon>Actinomycetes</taxon>
        <taxon>Kitasatosporales</taxon>
        <taxon>Streptomycetaceae</taxon>
        <taxon>Streptomyces</taxon>
    </lineage>
</organism>
<evidence type="ECO:0000313" key="5">
    <source>
        <dbReference type="EMBL" id="MFI1966366.1"/>
    </source>
</evidence>
<evidence type="ECO:0000259" key="4">
    <source>
        <dbReference type="Pfam" id="PF00150"/>
    </source>
</evidence>
<gene>
    <name evidence="5" type="ORF">ACH429_20035</name>
</gene>
<comment type="similarity">
    <text evidence="3">Belongs to the glycosyl hydrolase 5 (cellulase A) family.</text>
</comment>
<accession>A0ABW7UXD1</accession>
<comment type="caution">
    <text evidence="5">The sequence shown here is derived from an EMBL/GenBank/DDBJ whole genome shotgun (WGS) entry which is preliminary data.</text>
</comment>
<protein>
    <submittedName>
        <fullName evidence="5">Cellulase family glycosylhydrolase</fullName>
    </submittedName>
</protein>
<evidence type="ECO:0000256" key="2">
    <source>
        <dbReference type="ARBA" id="ARBA00023295"/>
    </source>
</evidence>
<keyword evidence="6" id="KW-1185">Reference proteome</keyword>
<dbReference type="Pfam" id="PF00150">
    <property type="entry name" value="Cellulase"/>
    <property type="match status" value="1"/>
</dbReference>
<dbReference type="RefSeq" id="WP_398719001.1">
    <property type="nucleotide sequence ID" value="NZ_JBIRWE010000008.1"/>
</dbReference>
<evidence type="ECO:0000313" key="6">
    <source>
        <dbReference type="Proteomes" id="UP001611548"/>
    </source>
</evidence>
<keyword evidence="1 3" id="KW-0378">Hydrolase</keyword>
<dbReference type="SUPFAM" id="SSF51445">
    <property type="entry name" value="(Trans)glycosidases"/>
    <property type="match status" value="1"/>
</dbReference>